<protein>
    <submittedName>
        <fullName evidence="2">Uncharacterized protein</fullName>
    </submittedName>
</protein>
<keyword evidence="3" id="KW-1185">Reference proteome</keyword>
<evidence type="ECO:0000256" key="1">
    <source>
        <dbReference type="SAM" id="MobiDB-lite"/>
    </source>
</evidence>
<accession>A0ABP0HFX8</accession>
<evidence type="ECO:0000313" key="2">
    <source>
        <dbReference type="EMBL" id="CAK8988039.1"/>
    </source>
</evidence>
<dbReference type="EMBL" id="CAXAMN010000348">
    <property type="protein sequence ID" value="CAK8988039.1"/>
    <property type="molecule type" value="Genomic_DNA"/>
</dbReference>
<dbReference type="Proteomes" id="UP001642484">
    <property type="component" value="Unassembled WGS sequence"/>
</dbReference>
<organism evidence="2 3">
    <name type="scientific">Durusdinium trenchii</name>
    <dbReference type="NCBI Taxonomy" id="1381693"/>
    <lineage>
        <taxon>Eukaryota</taxon>
        <taxon>Sar</taxon>
        <taxon>Alveolata</taxon>
        <taxon>Dinophyceae</taxon>
        <taxon>Suessiales</taxon>
        <taxon>Symbiodiniaceae</taxon>
        <taxon>Durusdinium</taxon>
    </lineage>
</organism>
<proteinExistence type="predicted"/>
<reference evidence="2 3" key="1">
    <citation type="submission" date="2024-02" db="EMBL/GenBank/DDBJ databases">
        <authorList>
            <person name="Chen Y."/>
            <person name="Shah S."/>
            <person name="Dougan E. K."/>
            <person name="Thang M."/>
            <person name="Chan C."/>
        </authorList>
    </citation>
    <scope>NUCLEOTIDE SEQUENCE [LARGE SCALE GENOMIC DNA]</scope>
</reference>
<feature type="compositionally biased region" description="Low complexity" evidence="1">
    <location>
        <begin position="86"/>
        <end position="97"/>
    </location>
</feature>
<comment type="caution">
    <text evidence="2">The sequence shown here is derived from an EMBL/GenBank/DDBJ whole genome shotgun (WGS) entry which is preliminary data.</text>
</comment>
<feature type="region of interest" description="Disordered" evidence="1">
    <location>
        <begin position="86"/>
        <end position="111"/>
    </location>
</feature>
<evidence type="ECO:0000313" key="3">
    <source>
        <dbReference type="Proteomes" id="UP001642484"/>
    </source>
</evidence>
<sequence>MSSSGVPQLRVLRPLAGSARVKVEPLMSHSQLVWWLDRLRPPNHLALEAIGPAAIFRALKALASSGPLREPARFVPVNFEVSSQSFSQSSSQISQNSDVGDSDQEGRGRRKRGIRFLVAPASSTVDPWKTWSTFPALRLAAKMDVARFARALLFERKMRSRQGSTKPC</sequence>
<name>A0ABP0HFX8_9DINO</name>
<gene>
    <name evidence="2" type="ORF">CCMP2556_LOCUS1105</name>
</gene>